<name>A0A397Z6T5_BRACM</name>
<reference evidence="1 2" key="1">
    <citation type="submission" date="2018-06" db="EMBL/GenBank/DDBJ databases">
        <title>WGS assembly of Brassica rapa FPsc.</title>
        <authorList>
            <person name="Bowman J."/>
            <person name="Kohchi T."/>
            <person name="Yamato K."/>
            <person name="Jenkins J."/>
            <person name="Shu S."/>
            <person name="Ishizaki K."/>
            <person name="Yamaoka S."/>
            <person name="Nishihama R."/>
            <person name="Nakamura Y."/>
            <person name="Berger F."/>
            <person name="Adam C."/>
            <person name="Aki S."/>
            <person name="Althoff F."/>
            <person name="Araki T."/>
            <person name="Arteaga-Vazquez M."/>
            <person name="Balasubrmanian S."/>
            <person name="Bauer D."/>
            <person name="Boehm C."/>
            <person name="Briginshaw L."/>
            <person name="Caballero-Perez J."/>
            <person name="Catarino B."/>
            <person name="Chen F."/>
            <person name="Chiyoda S."/>
            <person name="Chovatia M."/>
            <person name="Davies K."/>
            <person name="Delmans M."/>
            <person name="Demura T."/>
            <person name="Dierschke T."/>
            <person name="Dolan L."/>
            <person name="Dorantes-Acosta A."/>
            <person name="Eklund D."/>
            <person name="Florent S."/>
            <person name="Flores-Sandoval E."/>
            <person name="Fujiyama A."/>
            <person name="Fukuzawa H."/>
            <person name="Galik B."/>
            <person name="Grimanelli D."/>
            <person name="Grimwood J."/>
            <person name="Grossniklaus U."/>
            <person name="Hamada T."/>
            <person name="Haseloff J."/>
            <person name="Hetherington A."/>
            <person name="Higo A."/>
            <person name="Hirakawa Y."/>
            <person name="Hundley H."/>
            <person name="Ikeda Y."/>
            <person name="Inoue K."/>
            <person name="Inoue S."/>
            <person name="Ishida S."/>
            <person name="Jia Q."/>
            <person name="Kakita M."/>
            <person name="Kanazawa T."/>
            <person name="Kawai Y."/>
            <person name="Kawashima T."/>
            <person name="Kennedy M."/>
            <person name="Kinose K."/>
            <person name="Kinoshita T."/>
            <person name="Kohara Y."/>
            <person name="Koide E."/>
            <person name="Komatsu K."/>
            <person name="Kopischke S."/>
            <person name="Kubo M."/>
            <person name="Kyozuka J."/>
            <person name="Lagercrantz U."/>
            <person name="Lin S."/>
            <person name="Lindquist E."/>
            <person name="Lipzen A."/>
            <person name="Lu C."/>
            <person name="Luna E."/>
            <person name="Martienssen R."/>
            <person name="Minamino N."/>
            <person name="Mizutani M."/>
            <person name="Mizutani M."/>
            <person name="Mochizuki N."/>
            <person name="Monte I."/>
            <person name="Mosher R."/>
            <person name="Nagasaki H."/>
            <person name="Nakagami H."/>
            <person name="Naramoto S."/>
            <person name="Nishitani K."/>
            <person name="Ohtani M."/>
            <person name="Okamoto T."/>
            <person name="Okumura M."/>
            <person name="Phillips J."/>
            <person name="Pollak B."/>
            <person name="Reinders A."/>
            <person name="Roevekamp M."/>
            <person name="Sano R."/>
            <person name="Sawa S."/>
            <person name="Schmid M."/>
            <person name="Shirakawa M."/>
            <person name="Solano R."/>
            <person name="Spunde A."/>
            <person name="Suetsugu N."/>
            <person name="Sugano S."/>
            <person name="Sugiyama A."/>
            <person name="Sun R."/>
            <person name="Suzuki Y."/>
            <person name="Takenaka M."/>
            <person name="Takezawa D."/>
            <person name="Tomogane H."/>
            <person name="Tsuzuki M."/>
            <person name="Ueda T."/>
            <person name="Umeda M."/>
            <person name="Ward J."/>
            <person name="Watanabe Y."/>
            <person name="Yazaki K."/>
            <person name="Yokoyama R."/>
            <person name="Yoshitake Y."/>
            <person name="Yotsui I."/>
            <person name="Zachgo S."/>
            <person name="Schmutz J."/>
        </authorList>
    </citation>
    <scope>NUCLEOTIDE SEQUENCE [LARGE SCALE GENOMIC DNA]</scope>
    <source>
        <strain evidence="2">cv. B-3</strain>
    </source>
</reference>
<gene>
    <name evidence="1" type="ORF">BRARA_E00350</name>
</gene>
<sequence length="70" mass="8043">MSSLVCFPLQESFLASIITSFHSDLLWIIISAKLPQQRFFHMFPASNRPQRIDTTNVPLSFIHNESISHV</sequence>
<dbReference type="EMBL" id="CM010632">
    <property type="protein sequence ID" value="RID61181.1"/>
    <property type="molecule type" value="Genomic_DNA"/>
</dbReference>
<accession>A0A397Z6T5</accession>
<organism evidence="1 2">
    <name type="scientific">Brassica campestris</name>
    <name type="common">Field mustard</name>
    <dbReference type="NCBI Taxonomy" id="3711"/>
    <lineage>
        <taxon>Eukaryota</taxon>
        <taxon>Viridiplantae</taxon>
        <taxon>Streptophyta</taxon>
        <taxon>Embryophyta</taxon>
        <taxon>Tracheophyta</taxon>
        <taxon>Spermatophyta</taxon>
        <taxon>Magnoliopsida</taxon>
        <taxon>eudicotyledons</taxon>
        <taxon>Gunneridae</taxon>
        <taxon>Pentapetalae</taxon>
        <taxon>rosids</taxon>
        <taxon>malvids</taxon>
        <taxon>Brassicales</taxon>
        <taxon>Brassicaceae</taxon>
        <taxon>Brassiceae</taxon>
        <taxon>Brassica</taxon>
    </lineage>
</organism>
<dbReference type="Proteomes" id="UP000264353">
    <property type="component" value="Chromosome A5"/>
</dbReference>
<evidence type="ECO:0000313" key="2">
    <source>
        <dbReference type="Proteomes" id="UP000264353"/>
    </source>
</evidence>
<protein>
    <submittedName>
        <fullName evidence="1">Uncharacterized protein</fullName>
    </submittedName>
</protein>
<evidence type="ECO:0000313" key="1">
    <source>
        <dbReference type="EMBL" id="RID61181.1"/>
    </source>
</evidence>
<proteinExistence type="predicted"/>
<dbReference type="AlphaFoldDB" id="A0A397Z6T5"/>